<protein>
    <recommendedName>
        <fullName evidence="1">HTH cro/C1-type domain-containing protein</fullName>
    </recommendedName>
</protein>
<dbReference type="InterPro" id="IPR010982">
    <property type="entry name" value="Lambda_DNA-bd_dom_sf"/>
</dbReference>
<dbReference type="EMBL" id="VCPD01000012">
    <property type="protein sequence ID" value="TMV02554.1"/>
    <property type="molecule type" value="Genomic_DNA"/>
</dbReference>
<keyword evidence="3" id="KW-1185">Reference proteome</keyword>
<gene>
    <name evidence="2" type="ORF">FGK63_20200</name>
</gene>
<sequence length="252" mass="29076">MAIEGREMHLTGISKSDRTKLSLATEITKRIQKTGLSQRDVSKQIGLSRTKIVAMKQGRVGGISLEKMLAILEELGERVAIVIGEDARETCIEYETDMERYLRIHGDGPIPKKYISGFMVNLAAGFSVEILADPKEWERYQLPFGGMWDDIVHRPEDREVEKALKCMLYSALRAGETERSWRQHQNTFDLARSQLRHEKQLVPRLDQVLQRAHRVVCEMARDFGRHQRKLAEFERSKDQGNDTELVMFSDFK</sequence>
<dbReference type="Gene3D" id="1.10.260.40">
    <property type="entry name" value="lambda repressor-like DNA-binding domains"/>
    <property type="match status" value="1"/>
</dbReference>
<dbReference type="InterPro" id="IPR039554">
    <property type="entry name" value="HigA2-like_HTH"/>
</dbReference>
<organism evidence="2 3">
    <name type="scientific">Ruegeria sediminis</name>
    <dbReference type="NCBI Taxonomy" id="2583820"/>
    <lineage>
        <taxon>Bacteria</taxon>
        <taxon>Pseudomonadati</taxon>
        <taxon>Pseudomonadota</taxon>
        <taxon>Alphaproteobacteria</taxon>
        <taxon>Rhodobacterales</taxon>
        <taxon>Roseobacteraceae</taxon>
        <taxon>Ruegeria</taxon>
    </lineage>
</organism>
<accession>A0ABY2WRX9</accession>
<proteinExistence type="predicted"/>
<dbReference type="PROSITE" id="PS50943">
    <property type="entry name" value="HTH_CROC1"/>
    <property type="match status" value="1"/>
</dbReference>
<evidence type="ECO:0000259" key="1">
    <source>
        <dbReference type="PROSITE" id="PS50943"/>
    </source>
</evidence>
<dbReference type="RefSeq" id="WP_138845695.1">
    <property type="nucleotide sequence ID" value="NZ_VCPD01000012.1"/>
</dbReference>
<evidence type="ECO:0000313" key="3">
    <source>
        <dbReference type="Proteomes" id="UP001193035"/>
    </source>
</evidence>
<dbReference type="SUPFAM" id="SSF47413">
    <property type="entry name" value="lambda repressor-like DNA-binding domains"/>
    <property type="match status" value="1"/>
</dbReference>
<dbReference type="Pfam" id="PF13744">
    <property type="entry name" value="HTH_37"/>
    <property type="match status" value="1"/>
</dbReference>
<dbReference type="CDD" id="cd00093">
    <property type="entry name" value="HTH_XRE"/>
    <property type="match status" value="1"/>
</dbReference>
<comment type="caution">
    <text evidence="2">The sequence shown here is derived from an EMBL/GenBank/DDBJ whole genome shotgun (WGS) entry which is preliminary data.</text>
</comment>
<dbReference type="InterPro" id="IPR001387">
    <property type="entry name" value="Cro/C1-type_HTH"/>
</dbReference>
<dbReference type="Proteomes" id="UP001193035">
    <property type="component" value="Unassembled WGS sequence"/>
</dbReference>
<evidence type="ECO:0000313" key="2">
    <source>
        <dbReference type="EMBL" id="TMV02554.1"/>
    </source>
</evidence>
<reference evidence="2 3" key="1">
    <citation type="submission" date="2019-05" db="EMBL/GenBank/DDBJ databases">
        <title>Ruegeria sp. nov., isolated from tidal flat.</title>
        <authorList>
            <person name="Kim W."/>
        </authorList>
    </citation>
    <scope>NUCLEOTIDE SEQUENCE [LARGE SCALE GENOMIC DNA]</scope>
    <source>
        <strain evidence="2 3">CAU 1488</strain>
    </source>
</reference>
<feature type="domain" description="HTH cro/C1-type" evidence="1">
    <location>
        <begin position="27"/>
        <end position="82"/>
    </location>
</feature>
<name>A0ABY2WRX9_9RHOB</name>
<dbReference type="SMART" id="SM00530">
    <property type="entry name" value="HTH_XRE"/>
    <property type="match status" value="1"/>
</dbReference>